<dbReference type="SMART" id="SM00014">
    <property type="entry name" value="acidPPc"/>
    <property type="match status" value="1"/>
</dbReference>
<dbReference type="Gene3D" id="1.20.144.10">
    <property type="entry name" value="Phosphatidic acid phosphatase type 2/haloperoxidase"/>
    <property type="match status" value="1"/>
</dbReference>
<dbReference type="InterPro" id="IPR036938">
    <property type="entry name" value="PAP2/HPO_sf"/>
</dbReference>
<evidence type="ECO:0000256" key="7">
    <source>
        <dbReference type="SAM" id="Phobius"/>
    </source>
</evidence>
<dbReference type="RefSeq" id="WP_344574051.1">
    <property type="nucleotide sequence ID" value="NZ_BAAARK010000003.1"/>
</dbReference>
<evidence type="ECO:0000256" key="3">
    <source>
        <dbReference type="ARBA" id="ARBA00022692"/>
    </source>
</evidence>
<feature type="transmembrane region" description="Helical" evidence="7">
    <location>
        <begin position="36"/>
        <end position="56"/>
    </location>
</feature>
<keyword evidence="6 7" id="KW-0472">Membrane</keyword>
<name>A0ABP6DUH9_9ACTN</name>
<comment type="subcellular location">
    <subcellularLocation>
        <location evidence="1">Cell membrane</location>
        <topology evidence="1">Multi-pass membrane protein</topology>
    </subcellularLocation>
</comment>
<proteinExistence type="predicted"/>
<dbReference type="InterPro" id="IPR000326">
    <property type="entry name" value="PAP2/HPO"/>
</dbReference>
<evidence type="ECO:0000256" key="4">
    <source>
        <dbReference type="ARBA" id="ARBA00022801"/>
    </source>
</evidence>
<evidence type="ECO:0000313" key="10">
    <source>
        <dbReference type="Proteomes" id="UP001500994"/>
    </source>
</evidence>
<sequence length="218" mass="23432">MTDLAFGGASIDGGLYTSVTGFAQQMPHFLNVLVSYWTDLGLSVFALLMLVGWWRARARLGGSSRRRLARSEGRHTPAVQMAMALAVPVIVVLAYVANDVVKSFFHEQRPCQTLHVVTVEPCPGLGDWSFPSNHSVIAASAAIALLLLDRRLGALAVPAALLMGASRVWVGAHYPHDVLVGLIVGTLVAALLMPLARRAAPLVERVRETPLRPLVAAR</sequence>
<reference evidence="10" key="1">
    <citation type="journal article" date="2019" name="Int. J. Syst. Evol. Microbiol.">
        <title>The Global Catalogue of Microorganisms (GCM) 10K type strain sequencing project: providing services to taxonomists for standard genome sequencing and annotation.</title>
        <authorList>
            <consortium name="The Broad Institute Genomics Platform"/>
            <consortium name="The Broad Institute Genome Sequencing Center for Infectious Disease"/>
            <person name="Wu L."/>
            <person name="Ma J."/>
        </authorList>
    </citation>
    <scope>NUCLEOTIDE SEQUENCE [LARGE SCALE GENOMIC DNA]</scope>
    <source>
        <strain evidence="10">JCM 16374</strain>
    </source>
</reference>
<dbReference type="Proteomes" id="UP001500994">
    <property type="component" value="Unassembled WGS sequence"/>
</dbReference>
<organism evidence="9 10">
    <name type="scientific">Streptomyces lunalinharesii</name>
    <dbReference type="NCBI Taxonomy" id="333384"/>
    <lineage>
        <taxon>Bacteria</taxon>
        <taxon>Bacillati</taxon>
        <taxon>Actinomycetota</taxon>
        <taxon>Actinomycetes</taxon>
        <taxon>Kitasatosporales</taxon>
        <taxon>Streptomycetaceae</taxon>
        <taxon>Streptomyces</taxon>
    </lineage>
</organism>
<keyword evidence="3 7" id="KW-0812">Transmembrane</keyword>
<keyword evidence="2" id="KW-1003">Cell membrane</keyword>
<evidence type="ECO:0000256" key="1">
    <source>
        <dbReference type="ARBA" id="ARBA00004651"/>
    </source>
</evidence>
<dbReference type="PANTHER" id="PTHR14969:SF62">
    <property type="entry name" value="DECAPRENYLPHOSPHORYL-5-PHOSPHORIBOSE PHOSPHATASE RV3807C-RELATED"/>
    <property type="match status" value="1"/>
</dbReference>
<comment type="caution">
    <text evidence="9">The sequence shown here is derived from an EMBL/GenBank/DDBJ whole genome shotgun (WGS) entry which is preliminary data.</text>
</comment>
<accession>A0ABP6DUH9</accession>
<keyword evidence="10" id="KW-1185">Reference proteome</keyword>
<dbReference type="Pfam" id="PF01569">
    <property type="entry name" value="PAP2"/>
    <property type="match status" value="1"/>
</dbReference>
<protein>
    <submittedName>
        <fullName evidence="9">Phosphatase PAP2 family protein</fullName>
    </submittedName>
</protein>
<keyword evidence="4" id="KW-0378">Hydrolase</keyword>
<dbReference type="EMBL" id="BAAARK010000003">
    <property type="protein sequence ID" value="GAA2650917.1"/>
    <property type="molecule type" value="Genomic_DNA"/>
</dbReference>
<evidence type="ECO:0000256" key="5">
    <source>
        <dbReference type="ARBA" id="ARBA00022989"/>
    </source>
</evidence>
<evidence type="ECO:0000256" key="2">
    <source>
        <dbReference type="ARBA" id="ARBA00022475"/>
    </source>
</evidence>
<evidence type="ECO:0000259" key="8">
    <source>
        <dbReference type="SMART" id="SM00014"/>
    </source>
</evidence>
<gene>
    <name evidence="9" type="ORF">GCM10009864_13630</name>
</gene>
<feature type="transmembrane region" description="Helical" evidence="7">
    <location>
        <begin position="178"/>
        <end position="196"/>
    </location>
</feature>
<keyword evidence="5 7" id="KW-1133">Transmembrane helix</keyword>
<dbReference type="PANTHER" id="PTHR14969">
    <property type="entry name" value="SPHINGOSINE-1-PHOSPHATE PHOSPHOHYDROLASE"/>
    <property type="match status" value="1"/>
</dbReference>
<evidence type="ECO:0000256" key="6">
    <source>
        <dbReference type="ARBA" id="ARBA00023136"/>
    </source>
</evidence>
<dbReference type="SUPFAM" id="SSF48317">
    <property type="entry name" value="Acid phosphatase/Vanadium-dependent haloperoxidase"/>
    <property type="match status" value="1"/>
</dbReference>
<feature type="transmembrane region" description="Helical" evidence="7">
    <location>
        <begin position="77"/>
        <end position="97"/>
    </location>
</feature>
<feature type="domain" description="Phosphatidic acid phosphatase type 2/haloperoxidase" evidence="8">
    <location>
        <begin position="79"/>
        <end position="193"/>
    </location>
</feature>
<feature type="transmembrane region" description="Helical" evidence="7">
    <location>
        <begin position="155"/>
        <end position="172"/>
    </location>
</feature>
<evidence type="ECO:0000313" key="9">
    <source>
        <dbReference type="EMBL" id="GAA2650917.1"/>
    </source>
</evidence>